<dbReference type="InterPro" id="IPR029033">
    <property type="entry name" value="His_PPase_superfam"/>
</dbReference>
<dbReference type="EMBL" id="CP007739">
    <property type="protein sequence ID" value="AIE60141.1"/>
    <property type="molecule type" value="Genomic_DNA"/>
</dbReference>
<evidence type="ECO:0000313" key="1">
    <source>
        <dbReference type="EMBL" id="AIE60141.1"/>
    </source>
</evidence>
<gene>
    <name evidence="1" type="ORF">BMMGA3_08705</name>
</gene>
<accession>I3E8Q5</accession>
<dbReference type="Proteomes" id="UP000027602">
    <property type="component" value="Chromosome"/>
</dbReference>
<proteinExistence type="predicted"/>
<keyword evidence="2" id="KW-1185">Reference proteome</keyword>
<dbReference type="HOGENOM" id="CLU_2153262_0_0_9"/>
<dbReference type="InterPro" id="IPR013078">
    <property type="entry name" value="His_Pase_superF_clade-1"/>
</dbReference>
<organism evidence="1 2">
    <name type="scientific">Bacillus methanolicus (strain MGA3 / ATCC 53907)</name>
    <dbReference type="NCBI Taxonomy" id="796606"/>
    <lineage>
        <taxon>Bacteria</taxon>
        <taxon>Bacillati</taxon>
        <taxon>Bacillota</taxon>
        <taxon>Bacilli</taxon>
        <taxon>Bacillales</taxon>
        <taxon>Bacillaceae</taxon>
        <taxon>Bacillus</taxon>
    </lineage>
</organism>
<evidence type="ECO:0008006" key="3">
    <source>
        <dbReference type="Google" id="ProtNLM"/>
    </source>
</evidence>
<dbReference type="STRING" id="796606.BMMGA3_08705"/>
<sequence length="111" mass="13386">MRELREISMYPLFKKNMKLPFLLWAFLVRTAWLINHQSQQETKFDVEQRIHSVLDQIIQNQNDNILIVSHGAFMMMMSKELLRRGFKGKKITRPKMENYISLKKNKYITIL</sequence>
<protein>
    <recommendedName>
        <fullName evidence="3">Phosphoglycerate mutase</fullName>
    </recommendedName>
</protein>
<dbReference type="eggNOG" id="COG0406">
    <property type="taxonomic scope" value="Bacteria"/>
</dbReference>
<evidence type="ECO:0000313" key="2">
    <source>
        <dbReference type="Proteomes" id="UP000027602"/>
    </source>
</evidence>
<dbReference type="Gene3D" id="3.40.50.1240">
    <property type="entry name" value="Phosphoglycerate mutase-like"/>
    <property type="match status" value="1"/>
</dbReference>
<dbReference type="KEGG" id="bmet:BMMGA3_08705"/>
<dbReference type="AlphaFoldDB" id="I3E8Q5"/>
<reference evidence="1 2" key="1">
    <citation type="journal article" date="2015" name="BMC Genomics">
        <title>Transcriptome analysis of thermophilic methylotrophic Bacillus methanolicus MGA3 using RNA-sequencing provides detailed insights into its previously uncharted transcriptional landscape.</title>
        <authorList>
            <person name="Irla M."/>
            <person name="Neshat A."/>
            <person name="Brautaset T."/>
            <person name="Ruckert C."/>
            <person name="Kalinowski J."/>
            <person name="Wendisch V.F."/>
        </authorList>
    </citation>
    <scope>NUCLEOTIDE SEQUENCE [LARGE SCALE GENOMIC DNA]</scope>
    <source>
        <strain evidence="2">MGA3 / ATCC 53907</strain>
    </source>
</reference>
<name>I3E8Q5_BACMM</name>
<dbReference type="Pfam" id="PF00300">
    <property type="entry name" value="His_Phos_1"/>
    <property type="match status" value="1"/>
</dbReference>
<dbReference type="SUPFAM" id="SSF53254">
    <property type="entry name" value="Phosphoglycerate mutase-like"/>
    <property type="match status" value="1"/>
</dbReference>